<name>A0ACC1APG4_9ROSI</name>
<keyword evidence="2" id="KW-1185">Reference proteome</keyword>
<accession>A0ACC1APG4</accession>
<gene>
    <name evidence="1" type="ORF">Patl1_31354</name>
</gene>
<organism evidence="1 2">
    <name type="scientific">Pistacia atlantica</name>
    <dbReference type="NCBI Taxonomy" id="434234"/>
    <lineage>
        <taxon>Eukaryota</taxon>
        <taxon>Viridiplantae</taxon>
        <taxon>Streptophyta</taxon>
        <taxon>Embryophyta</taxon>
        <taxon>Tracheophyta</taxon>
        <taxon>Spermatophyta</taxon>
        <taxon>Magnoliopsida</taxon>
        <taxon>eudicotyledons</taxon>
        <taxon>Gunneridae</taxon>
        <taxon>Pentapetalae</taxon>
        <taxon>rosids</taxon>
        <taxon>malvids</taxon>
        <taxon>Sapindales</taxon>
        <taxon>Anacardiaceae</taxon>
        <taxon>Pistacia</taxon>
    </lineage>
</organism>
<comment type="caution">
    <text evidence="1">The sequence shown here is derived from an EMBL/GenBank/DDBJ whole genome shotgun (WGS) entry which is preliminary data.</text>
</comment>
<proteinExistence type="predicted"/>
<evidence type="ECO:0000313" key="1">
    <source>
        <dbReference type="EMBL" id="KAJ0088579.1"/>
    </source>
</evidence>
<dbReference type="Proteomes" id="UP001164250">
    <property type="component" value="Chromosome 9"/>
</dbReference>
<protein>
    <submittedName>
        <fullName evidence="1">Uncharacterized protein</fullName>
    </submittedName>
</protein>
<evidence type="ECO:0000313" key="2">
    <source>
        <dbReference type="Proteomes" id="UP001164250"/>
    </source>
</evidence>
<reference evidence="2" key="1">
    <citation type="journal article" date="2023" name="G3 (Bethesda)">
        <title>Genome assembly and association tests identify interacting loci associated with vigor, precocity, and sex in interspecific pistachio rootstocks.</title>
        <authorList>
            <person name="Palmer W."/>
            <person name="Jacygrad E."/>
            <person name="Sagayaradj S."/>
            <person name="Cavanaugh K."/>
            <person name="Han R."/>
            <person name="Bertier L."/>
            <person name="Beede B."/>
            <person name="Kafkas S."/>
            <person name="Golino D."/>
            <person name="Preece J."/>
            <person name="Michelmore R."/>
        </authorList>
    </citation>
    <scope>NUCLEOTIDE SEQUENCE [LARGE SCALE GENOMIC DNA]</scope>
</reference>
<sequence>MILWDVSKAKTIFVGGGKVLQLKDGVVDSPSEVDSNLPDTPEHPLQEKEISALCWASSNGSILAVGYIDGDIFFWNTSSFGSSKGQQTGSSNNVVKLELSSAERRLPIIVLHWSLDNEYRSTSNGRLFVYGGDEIGSEEVLTVLSLEWSSGMEALRCVGRMDLTLSGSFADMILLPNFGAKGGDHKADLFVLTSPGQLHLYDGAGLSASLSQQEKKPSVCAVEYPAVIPTVNPIITAAKFSVLTTAENSSKVASPVKLGSSPILAGQMKWPLTGGVPGQLSVTKDHNVDKLYVAGYQDGTVRIWDATYTVLKLSSVINGEVQGIEVAGSSAPVSNLNICFLKFKFGCWQRMRSVHMLPEAKGPRCRAVFSLVDSPVRALQFANSGAKLAVGFECGRVAVLDMSFLSVMFVTDCTSGYSSPIISMIWTEYGNKNSVVKNPNQSGTKIPVNPEDEVIFILFRDAKLRIIDGATGNMISSHPWHLKKEATAVSMYIIEEATVSGLTTEKQPVQSGKNNSAKNDPVPDATSIETNSHETEHLSSLEIDCSGERLSDALVLLCCEDSLCLYSKKSIIQGNNKSIHKVKHTKPCCWTTTFNKDGKLCGLMSLFQTGVVEIRSLPDLELVNETSLMSILRWSFKANMDKTISADNGQITLANGSEVAFIHLLDAENDVRFLESLPCLHDKVLEAAAEAAFTVSSNQKKKQGNAPGILGIVKGFKLGKDIHTVDISTAPKSSFTYLEGIFLKPPFPDSSPTVTNDEKVVELNIDDIEIDETPSVAAASSHEVAHMKKDKGTDRERLLGTPYDTKPKQRTYEEVIAKYRKTEDASSAAAHARDKLVERQEKLERISRRTAELQSGAEDFASLANELVKTMENRKWWQM</sequence>
<dbReference type="EMBL" id="CM047905">
    <property type="protein sequence ID" value="KAJ0088579.1"/>
    <property type="molecule type" value="Genomic_DNA"/>
</dbReference>